<feature type="chain" id="PRO_5008904708" evidence="1">
    <location>
        <begin position="21"/>
        <end position="136"/>
    </location>
</feature>
<feature type="signal peptide" evidence="1">
    <location>
        <begin position="1"/>
        <end position="20"/>
    </location>
</feature>
<dbReference type="InterPro" id="IPR046350">
    <property type="entry name" value="Cystatin_sf"/>
</dbReference>
<sequence length="136" mass="15548">MKFLQTIPFILVFIVPWTLAFHSEENEILSDVIPGGISSDDKPVNDEIRGIVTQVHSEIKGHLLGLPGGRNIRGEILPISYRTQLVNGVNYFIKVQARTPRKIIYYHLRIYKSFNGTPRLMKVEGPKHESDTINFF</sequence>
<keyword evidence="3" id="KW-1185">Reference proteome</keyword>
<gene>
    <name evidence="2" type="ORF">Ocin01_08835</name>
</gene>
<name>A0A1D2MXS5_ORCCI</name>
<dbReference type="OMA" id="GNIYFIK"/>
<evidence type="ECO:0000313" key="2">
    <source>
        <dbReference type="EMBL" id="ODM97843.1"/>
    </source>
</evidence>
<dbReference type="Gene3D" id="3.10.450.10">
    <property type="match status" value="1"/>
</dbReference>
<evidence type="ECO:0000256" key="1">
    <source>
        <dbReference type="SAM" id="SignalP"/>
    </source>
</evidence>
<dbReference type="Proteomes" id="UP000094527">
    <property type="component" value="Unassembled WGS sequence"/>
</dbReference>
<keyword evidence="1" id="KW-0732">Signal</keyword>
<proteinExistence type="predicted"/>
<comment type="caution">
    <text evidence="2">The sequence shown here is derived from an EMBL/GenBank/DDBJ whole genome shotgun (WGS) entry which is preliminary data.</text>
</comment>
<dbReference type="AlphaFoldDB" id="A0A1D2MXS5"/>
<dbReference type="EMBL" id="LJIJ01000404">
    <property type="protein sequence ID" value="ODM97843.1"/>
    <property type="molecule type" value="Genomic_DNA"/>
</dbReference>
<dbReference type="OrthoDB" id="8192930at2759"/>
<reference evidence="2 3" key="1">
    <citation type="journal article" date="2016" name="Genome Biol. Evol.">
        <title>Gene Family Evolution Reflects Adaptation to Soil Environmental Stressors in the Genome of the Collembolan Orchesella cincta.</title>
        <authorList>
            <person name="Faddeeva-Vakhrusheva A."/>
            <person name="Derks M.F."/>
            <person name="Anvar S.Y."/>
            <person name="Agamennone V."/>
            <person name="Suring W."/>
            <person name="Smit S."/>
            <person name="van Straalen N.M."/>
            <person name="Roelofs D."/>
        </authorList>
    </citation>
    <scope>NUCLEOTIDE SEQUENCE [LARGE SCALE GENOMIC DNA]</scope>
    <source>
        <tissue evidence="2">Mixed pool</tissue>
    </source>
</reference>
<dbReference type="SUPFAM" id="SSF54403">
    <property type="entry name" value="Cystatin/monellin"/>
    <property type="match status" value="1"/>
</dbReference>
<protein>
    <submittedName>
        <fullName evidence="2">Cystatin-A2</fullName>
    </submittedName>
</protein>
<dbReference type="STRING" id="48709.A0A1D2MXS5"/>
<accession>A0A1D2MXS5</accession>
<evidence type="ECO:0000313" key="3">
    <source>
        <dbReference type="Proteomes" id="UP000094527"/>
    </source>
</evidence>
<organism evidence="2 3">
    <name type="scientific">Orchesella cincta</name>
    <name type="common">Springtail</name>
    <name type="synonym">Podura cincta</name>
    <dbReference type="NCBI Taxonomy" id="48709"/>
    <lineage>
        <taxon>Eukaryota</taxon>
        <taxon>Metazoa</taxon>
        <taxon>Ecdysozoa</taxon>
        <taxon>Arthropoda</taxon>
        <taxon>Hexapoda</taxon>
        <taxon>Collembola</taxon>
        <taxon>Entomobryomorpha</taxon>
        <taxon>Entomobryoidea</taxon>
        <taxon>Orchesellidae</taxon>
        <taxon>Orchesellinae</taxon>
        <taxon>Orchesella</taxon>
    </lineage>
</organism>